<dbReference type="InterPro" id="IPR008147">
    <property type="entry name" value="Gln_synt_N"/>
</dbReference>
<feature type="domain" description="GS catalytic" evidence="10">
    <location>
        <begin position="105"/>
        <end position="469"/>
    </location>
</feature>
<dbReference type="RefSeq" id="WP_311659107.1">
    <property type="nucleotide sequence ID" value="NZ_JAVRHY010000008.1"/>
</dbReference>
<evidence type="ECO:0000313" key="12">
    <source>
        <dbReference type="Proteomes" id="UP001259982"/>
    </source>
</evidence>
<proteinExistence type="inferred from homology"/>
<dbReference type="Gene3D" id="3.30.590.10">
    <property type="entry name" value="Glutamine synthetase/guanido kinase, catalytic domain"/>
    <property type="match status" value="1"/>
</dbReference>
<dbReference type="PROSITE" id="PS00180">
    <property type="entry name" value="GLNA_1"/>
    <property type="match status" value="1"/>
</dbReference>
<dbReference type="InterPro" id="IPR036651">
    <property type="entry name" value="Gln_synt_N_sf"/>
</dbReference>
<dbReference type="InterPro" id="IPR014746">
    <property type="entry name" value="Gln_synth/guanido_kin_cat_dom"/>
</dbReference>
<keyword evidence="12" id="KW-1185">Reference proteome</keyword>
<dbReference type="EMBL" id="JAVRHY010000008">
    <property type="protein sequence ID" value="MDT0618882.1"/>
    <property type="molecule type" value="Genomic_DNA"/>
</dbReference>
<dbReference type="Proteomes" id="UP001259982">
    <property type="component" value="Unassembled WGS sequence"/>
</dbReference>
<evidence type="ECO:0000259" key="10">
    <source>
        <dbReference type="PROSITE" id="PS51987"/>
    </source>
</evidence>
<keyword evidence="8" id="KW-0547">Nucleotide-binding</keyword>
<keyword evidence="7" id="KW-0963">Cytoplasm</keyword>
<dbReference type="NCBIfam" id="NF007006">
    <property type="entry name" value="PRK09469.1"/>
    <property type="match status" value="1"/>
</dbReference>
<dbReference type="InterPro" id="IPR027302">
    <property type="entry name" value="Gln_synth_N_conserv_site"/>
</dbReference>
<name>A0ABU3B8T1_9GAMM</name>
<evidence type="ECO:0000256" key="1">
    <source>
        <dbReference type="ARBA" id="ARBA00009897"/>
    </source>
</evidence>
<evidence type="ECO:0000256" key="6">
    <source>
        <dbReference type="RuleBase" id="RU000384"/>
    </source>
</evidence>
<evidence type="ECO:0000256" key="5">
    <source>
        <dbReference type="PROSITE-ProRule" id="PRU01330"/>
    </source>
</evidence>
<feature type="domain" description="GS beta-grasp" evidence="9">
    <location>
        <begin position="13"/>
        <end position="97"/>
    </location>
</feature>
<dbReference type="EC" id="6.3.1.2" evidence="2 8"/>
<keyword evidence="8 11" id="KW-0436">Ligase</keyword>
<dbReference type="Pfam" id="PF00120">
    <property type="entry name" value="Gln-synt_C"/>
    <property type="match status" value="1"/>
</dbReference>
<dbReference type="InterPro" id="IPR004809">
    <property type="entry name" value="Gln_synth_I"/>
</dbReference>
<dbReference type="SMART" id="SM01230">
    <property type="entry name" value="Gln-synt_C"/>
    <property type="match status" value="1"/>
</dbReference>
<dbReference type="PROSITE" id="PS00181">
    <property type="entry name" value="GLNA_ATP"/>
    <property type="match status" value="1"/>
</dbReference>
<dbReference type="InterPro" id="IPR027303">
    <property type="entry name" value="Gln_synth_gly_rich_site"/>
</dbReference>
<evidence type="ECO:0000256" key="8">
    <source>
        <dbReference type="RuleBase" id="RU004356"/>
    </source>
</evidence>
<dbReference type="Gene3D" id="3.10.20.70">
    <property type="entry name" value="Glutamine synthetase, N-terminal domain"/>
    <property type="match status" value="1"/>
</dbReference>
<organism evidence="11 12">
    <name type="scientific">Spectribacter acetivorans</name>
    <dbReference type="NCBI Taxonomy" id="3075603"/>
    <lineage>
        <taxon>Bacteria</taxon>
        <taxon>Pseudomonadati</taxon>
        <taxon>Pseudomonadota</taxon>
        <taxon>Gammaproteobacteria</taxon>
        <taxon>Salinisphaerales</taxon>
        <taxon>Salinisphaeraceae</taxon>
        <taxon>Spectribacter</taxon>
    </lineage>
</organism>
<dbReference type="PROSITE" id="PS51987">
    <property type="entry name" value="GS_CATALYTIC"/>
    <property type="match status" value="1"/>
</dbReference>
<comment type="subcellular location">
    <subcellularLocation>
        <location evidence="7">Cytoplasm</location>
    </subcellularLocation>
</comment>
<evidence type="ECO:0000256" key="3">
    <source>
        <dbReference type="ARBA" id="ARBA00021364"/>
    </source>
</evidence>
<dbReference type="SUPFAM" id="SSF55931">
    <property type="entry name" value="Glutamine synthetase/guanido kinase"/>
    <property type="match status" value="1"/>
</dbReference>
<evidence type="ECO:0000256" key="7">
    <source>
        <dbReference type="RuleBase" id="RU000387"/>
    </source>
</evidence>
<gene>
    <name evidence="11" type="primary">glnA</name>
    <name evidence="11" type="ORF">RM531_10390</name>
</gene>
<dbReference type="InterPro" id="IPR001637">
    <property type="entry name" value="Gln_synth_I_adenylation_site"/>
</dbReference>
<dbReference type="GO" id="GO:0004356">
    <property type="term" value="F:glutamine synthetase activity"/>
    <property type="evidence" value="ECO:0007669"/>
    <property type="project" value="UniProtKB-EC"/>
</dbReference>
<evidence type="ECO:0000256" key="2">
    <source>
        <dbReference type="ARBA" id="ARBA00012937"/>
    </source>
</evidence>
<reference evidence="11 12" key="1">
    <citation type="submission" date="2023-09" db="EMBL/GenBank/DDBJ databases">
        <authorList>
            <person name="Rey-Velasco X."/>
        </authorList>
    </citation>
    <scope>NUCLEOTIDE SEQUENCE [LARGE SCALE GENOMIC DNA]</scope>
    <source>
        <strain evidence="11 12">P385</strain>
    </source>
</reference>
<dbReference type="SUPFAM" id="SSF54368">
    <property type="entry name" value="Glutamine synthetase, N-terminal domain"/>
    <property type="match status" value="1"/>
</dbReference>
<dbReference type="PROSITE" id="PS00182">
    <property type="entry name" value="GLNA_ADENYLATION"/>
    <property type="match status" value="1"/>
</dbReference>
<comment type="subunit">
    <text evidence="7">Oligomer of 12 subunits arranged in the form of two hexagons.</text>
</comment>
<dbReference type="InterPro" id="IPR008146">
    <property type="entry name" value="Gln_synth_cat_dom"/>
</dbReference>
<sequence length="469" mass="51859">MSASDVLNLIKEKNAKFVDLRFCDTRGKEQHVTLPAHAIDEEALEEGKMFDGSSIDGWKGINESDMVLMPDTTTAILDPFFEEPTIIVRCDVLEPNTMQGYERDPRTVARRAEAYLSSTGIADTAFFGPENEFFIFDSVNWHAEMRGAGYSIDDEEACWNSERAYEGGNMGHRPGVKGGYFPVPPVDSGQDIRSAMCLAMEEMGLVTEVHHHEVGTAGQGEIGARFNTLVKKADEMLVYKYCVQNVAAAFGKTATFMPKPLVGDNGSGMHVHQSLSKDGKNIFSGDEYGGLSDIALYYIGGIIKHAKAINAFANASTNSYKRLVKGFEAPVLLAYSARNRSASIRIPWVASPKARRIEVRFPDSTANPYLAFSAMMMAGLDGIQHKIHPGEAMDKDLYDLPPEEEKSIPTVAQSLKEALEALDADRDFLKAGDVFTDDLIDGYIELKSEEVLRLHMTTHPVEFDMYYSL</sequence>
<accession>A0ABU3B8T1</accession>
<evidence type="ECO:0000313" key="11">
    <source>
        <dbReference type="EMBL" id="MDT0618882.1"/>
    </source>
</evidence>
<dbReference type="PANTHER" id="PTHR43407">
    <property type="entry name" value="GLUTAMINE SYNTHETASE"/>
    <property type="match status" value="1"/>
</dbReference>
<evidence type="ECO:0000256" key="4">
    <source>
        <dbReference type="ARBA" id="ARBA00049436"/>
    </source>
</evidence>
<dbReference type="PROSITE" id="PS51986">
    <property type="entry name" value="GS_BETA_GRASP"/>
    <property type="match status" value="1"/>
</dbReference>
<comment type="similarity">
    <text evidence="1 5 6">Belongs to the glutamine synthetase family.</text>
</comment>
<dbReference type="PANTHER" id="PTHR43407:SF2">
    <property type="entry name" value="GLUTAMINE SYNTHETASE"/>
    <property type="match status" value="1"/>
</dbReference>
<protein>
    <recommendedName>
        <fullName evidence="3 8">Glutamine synthetase</fullName>
        <ecNumber evidence="2 8">6.3.1.2</ecNumber>
    </recommendedName>
</protein>
<comment type="catalytic activity">
    <reaction evidence="4 8">
        <text>L-glutamate + NH4(+) + ATP = L-glutamine + ADP + phosphate + H(+)</text>
        <dbReference type="Rhea" id="RHEA:16169"/>
        <dbReference type="ChEBI" id="CHEBI:15378"/>
        <dbReference type="ChEBI" id="CHEBI:28938"/>
        <dbReference type="ChEBI" id="CHEBI:29985"/>
        <dbReference type="ChEBI" id="CHEBI:30616"/>
        <dbReference type="ChEBI" id="CHEBI:43474"/>
        <dbReference type="ChEBI" id="CHEBI:58359"/>
        <dbReference type="ChEBI" id="CHEBI:456216"/>
        <dbReference type="EC" id="6.3.1.2"/>
    </reaction>
</comment>
<dbReference type="NCBIfam" id="TIGR00653">
    <property type="entry name" value="GlnA"/>
    <property type="match status" value="1"/>
</dbReference>
<dbReference type="Pfam" id="PF03951">
    <property type="entry name" value="Gln-synt_N"/>
    <property type="match status" value="1"/>
</dbReference>
<keyword evidence="8" id="KW-0067">ATP-binding</keyword>
<evidence type="ECO:0000259" key="9">
    <source>
        <dbReference type="PROSITE" id="PS51986"/>
    </source>
</evidence>
<comment type="caution">
    <text evidence="11">The sequence shown here is derived from an EMBL/GenBank/DDBJ whole genome shotgun (WGS) entry which is preliminary data.</text>
</comment>